<dbReference type="KEGG" id="plum:A4R40_18870"/>
<dbReference type="GeneID" id="48850024"/>
<protein>
    <submittedName>
        <fullName evidence="1">Uncharacterized protein</fullName>
    </submittedName>
</protein>
<dbReference type="EMBL" id="WSFA01000010">
    <property type="protein sequence ID" value="NDL38331.1"/>
    <property type="molecule type" value="Genomic_DNA"/>
</dbReference>
<sequence length="145" mass="16231">MQEKIVELEKLIDSQVSTYVYVLSNYIGDMCDINLSGGNLQTDYMIKADGDLTDVLVHVPVIGPHSVIKPLRLHVMTQFWDYVGVIWVFQDARTSDGIIKYYPGDNPNYKASRAAEGNNSGGGYKRLKVICTTPGDLNSVRIRLF</sequence>
<gene>
    <name evidence="1" type="ORF">GPY51_05935</name>
</gene>
<evidence type="ECO:0000313" key="1">
    <source>
        <dbReference type="EMBL" id="NDL38331.1"/>
    </source>
</evidence>
<dbReference type="RefSeq" id="WP_011147934.1">
    <property type="nucleotide sequence ID" value="NZ_CAWMTZ010000250.1"/>
</dbReference>
<proteinExistence type="predicted"/>
<comment type="caution">
    <text evidence="1">The sequence shown here is derived from an EMBL/GenBank/DDBJ whole genome shotgun (WGS) entry which is preliminary data.</text>
</comment>
<dbReference type="AlphaFoldDB" id="A0A6L9JNW5"/>
<evidence type="ECO:0000313" key="2">
    <source>
        <dbReference type="Proteomes" id="UP000479300"/>
    </source>
</evidence>
<reference evidence="1 2" key="1">
    <citation type="submission" date="2019-12" db="EMBL/GenBank/DDBJ databases">
        <title>Engineering Photorhabdus to improve their lethality against agricultural pests.</title>
        <authorList>
            <person name="Machado R.A.R."/>
        </authorList>
    </citation>
    <scope>NUCLEOTIDE SEQUENCE [LARGE SCALE GENOMIC DNA]</scope>
    <source>
        <strain evidence="1 2">EN01</strain>
    </source>
</reference>
<accession>A0A6L9JNW5</accession>
<organism evidence="1 2">
    <name type="scientific">Photorhabdus laumondii subsp. laumondii</name>
    <name type="common">Photorhabdus luminescens subsp. laumondii</name>
    <dbReference type="NCBI Taxonomy" id="141679"/>
    <lineage>
        <taxon>Bacteria</taxon>
        <taxon>Pseudomonadati</taxon>
        <taxon>Pseudomonadota</taxon>
        <taxon>Gammaproteobacteria</taxon>
        <taxon>Enterobacterales</taxon>
        <taxon>Morganellaceae</taxon>
        <taxon>Photorhabdus</taxon>
    </lineage>
</organism>
<name>A0A6L9JNW5_PHOLM</name>
<dbReference type="Proteomes" id="UP000479300">
    <property type="component" value="Unassembled WGS sequence"/>
</dbReference>